<evidence type="ECO:0000259" key="3">
    <source>
        <dbReference type="SMART" id="SM00282"/>
    </source>
</evidence>
<dbReference type="EMBL" id="JACRVF010000001">
    <property type="protein sequence ID" value="MBC5992150.1"/>
    <property type="molecule type" value="Genomic_DNA"/>
</dbReference>
<evidence type="ECO:0000256" key="2">
    <source>
        <dbReference type="ARBA" id="ARBA00023157"/>
    </source>
</evidence>
<dbReference type="SUPFAM" id="SSF49899">
    <property type="entry name" value="Concanavalin A-like lectins/glucanases"/>
    <property type="match status" value="1"/>
</dbReference>
<dbReference type="GO" id="GO:0004553">
    <property type="term" value="F:hydrolase activity, hydrolyzing O-glycosyl compounds"/>
    <property type="evidence" value="ECO:0007669"/>
    <property type="project" value="UniProtKB-ARBA"/>
</dbReference>
<dbReference type="Pfam" id="PF13385">
    <property type="entry name" value="Laminin_G_3"/>
    <property type="match status" value="1"/>
</dbReference>
<keyword evidence="2" id="KW-1015">Disulfide bond</keyword>
<sequence length="523" mass="57782">MKAKLLLLSLFLIYIVSLSRLQAQGPKGALQFDGADDYVFFDYNNRGITSEVTVEAWVKTSASKLQLITAKYDRDGERGYQLVMRDGKAAFSGRDGSGTYRISGYSPRVINDDNWHHLAGVCKNGTWSIYIDGILESQSVTGYTAVNLSSNAPFTVGNYYLVNSDYYQGQIDELKIWKKGLTEDEIRSGMCQAANKANPDLVVYLKFDEGPGATLTDHSSYGINGTFRNMSSSAWVTSGAPIGDKSIYRYTNKWNNSLELITDFANFSVSRADNAIAGFHLYQITAAPSQAAGLPSAVGIKEYYGLFKIGAPDKKYKIWFKQYDLPCGEKLYRRNNNADTNWTAVADTVNSPVMTYHSTANYGEFAAARSSNQSSDLLSEYVLCNGKAVMLKSPKAKNATYLWSTGETTASISTSTLGTYTVTVTTDGCSTVYTMVVTNSECPTIPNVITPNGDGKNDAFVLGDVEPFTFELKIFNRWGKSIYQSERYDNGWSADGVPAGLYFYNLKSSRSQNMFKGWLEVIK</sequence>
<dbReference type="InterPro" id="IPR013320">
    <property type="entry name" value="ConA-like_dom_sf"/>
</dbReference>
<gene>
    <name evidence="5" type="ORF">H8S84_04785</name>
</gene>
<dbReference type="SMART" id="SM00282">
    <property type="entry name" value="LamG"/>
    <property type="match status" value="1"/>
</dbReference>
<dbReference type="Proteomes" id="UP000603640">
    <property type="component" value="Unassembled WGS sequence"/>
</dbReference>
<dbReference type="RefSeq" id="WP_187066107.1">
    <property type="nucleotide sequence ID" value="NZ_JACRVF010000001.1"/>
</dbReference>
<keyword evidence="1" id="KW-0732">Signal</keyword>
<evidence type="ECO:0000256" key="1">
    <source>
        <dbReference type="ARBA" id="ARBA00022729"/>
    </source>
</evidence>
<feature type="domain" description="LamG-like jellyroll fold" evidence="4">
    <location>
        <begin position="50"/>
        <end position="184"/>
    </location>
</feature>
<dbReference type="AlphaFoldDB" id="A0A923N7Z8"/>
<dbReference type="GO" id="GO:0005975">
    <property type="term" value="P:carbohydrate metabolic process"/>
    <property type="evidence" value="ECO:0007669"/>
    <property type="project" value="UniProtKB-ARBA"/>
</dbReference>
<protein>
    <submittedName>
        <fullName evidence="5">Gliding motility-associated C-terminal domain-containing protein</fullName>
    </submittedName>
</protein>
<keyword evidence="6" id="KW-1185">Reference proteome</keyword>
<proteinExistence type="predicted"/>
<organism evidence="5 6">
    <name type="scientific">Pontibacter cellulosilyticus</name>
    <dbReference type="NCBI Taxonomy" id="1720253"/>
    <lineage>
        <taxon>Bacteria</taxon>
        <taxon>Pseudomonadati</taxon>
        <taxon>Bacteroidota</taxon>
        <taxon>Cytophagia</taxon>
        <taxon>Cytophagales</taxon>
        <taxon>Hymenobacteraceae</taxon>
        <taxon>Pontibacter</taxon>
    </lineage>
</organism>
<feature type="domain" description="Laminin G" evidence="3">
    <location>
        <begin position="50"/>
        <end position="179"/>
    </location>
</feature>
<reference evidence="5" key="1">
    <citation type="submission" date="2020-08" db="EMBL/GenBank/DDBJ databases">
        <title>Pontibacter sp. SD6 16S ribosomal RNA gene Genome sequencing and assembly.</title>
        <authorList>
            <person name="Kang M."/>
        </authorList>
    </citation>
    <scope>NUCLEOTIDE SEQUENCE</scope>
    <source>
        <strain evidence="5">SD6</strain>
    </source>
</reference>
<dbReference type="SMART" id="SM00560">
    <property type="entry name" value="LamGL"/>
    <property type="match status" value="1"/>
</dbReference>
<name>A0A923N7Z8_9BACT</name>
<dbReference type="NCBIfam" id="TIGR04131">
    <property type="entry name" value="Bac_Flav_CTERM"/>
    <property type="match status" value="1"/>
</dbReference>
<accession>A0A923N7Z8</accession>
<evidence type="ECO:0000259" key="4">
    <source>
        <dbReference type="SMART" id="SM00560"/>
    </source>
</evidence>
<dbReference type="InterPro" id="IPR026341">
    <property type="entry name" value="T9SS_type_B"/>
</dbReference>
<dbReference type="InterPro" id="IPR006558">
    <property type="entry name" value="LamG-like"/>
</dbReference>
<dbReference type="InterPro" id="IPR001791">
    <property type="entry name" value="Laminin_G"/>
</dbReference>
<comment type="caution">
    <text evidence="5">The sequence shown here is derived from an EMBL/GenBank/DDBJ whole genome shotgun (WGS) entry which is preliminary data.</text>
</comment>
<dbReference type="Pfam" id="PF13585">
    <property type="entry name" value="CHU_C"/>
    <property type="match status" value="1"/>
</dbReference>
<evidence type="ECO:0000313" key="5">
    <source>
        <dbReference type="EMBL" id="MBC5992150.1"/>
    </source>
</evidence>
<evidence type="ECO:0000313" key="6">
    <source>
        <dbReference type="Proteomes" id="UP000603640"/>
    </source>
</evidence>
<dbReference type="Gene3D" id="2.60.120.200">
    <property type="match status" value="1"/>
</dbReference>